<dbReference type="InterPro" id="IPR046953">
    <property type="entry name" value="Spore_GerAC-like_C"/>
</dbReference>
<feature type="chain" id="PRO_5025655353" evidence="8">
    <location>
        <begin position="30"/>
        <end position="386"/>
    </location>
</feature>
<reference evidence="11 12" key="1">
    <citation type="submission" date="2020-01" db="EMBL/GenBank/DDBJ databases">
        <title>Paenibacillus sp. nov., isolated from tomato rhizosphere.</title>
        <authorList>
            <person name="Weon H.-Y."/>
            <person name="Lee S.A."/>
        </authorList>
    </citation>
    <scope>NUCLEOTIDE SEQUENCE [LARGE SCALE GENOMIC DNA]</scope>
    <source>
        <strain evidence="11 12">12200R-189</strain>
    </source>
</reference>
<keyword evidence="3" id="KW-0309">Germination</keyword>
<dbReference type="InterPro" id="IPR038501">
    <property type="entry name" value="Spore_GerAC_C_sf"/>
</dbReference>
<feature type="domain" description="Spore germination protein N-terminal" evidence="10">
    <location>
        <begin position="29"/>
        <end position="202"/>
    </location>
</feature>
<evidence type="ECO:0000256" key="8">
    <source>
        <dbReference type="SAM" id="SignalP"/>
    </source>
</evidence>
<dbReference type="GO" id="GO:0016020">
    <property type="term" value="C:membrane"/>
    <property type="evidence" value="ECO:0007669"/>
    <property type="project" value="UniProtKB-SubCell"/>
</dbReference>
<sequence>MRRRHPLTRFAAACLVLAAVCTLPGCGSAKDIQSLAYVTAMGIDYVDGKYVTYAQVLNFSNVARTENGELGKKVPVWLGIGHGVSITESFSDMNTTSQFPLFMGHLKTIVMSERAMRRGVKELYLTLNRYREIRYNVYVYGTKDNLSDILTQKSIFNLSPLDTTMFSGTQMDSDLTFLLPLSGNRGIANVNEPGITAMIPDISSSDKTWHEDKLPRSMSMVKGAFFLEEDRAFAWMSVSDLQGVRWSNRNLNHTPLQLPRDDGYKDMVMFVHPRMKLKIVKASGEPRFDITVRVKGTVYEMRNTPIAEMERRAEKAIEDEIRETYRKALRKRCDPFQLEELLYRKHPAVFRKLTSRDRFFLDEASLRSVHVHASITSTGKYNGNIK</sequence>
<evidence type="ECO:0000313" key="12">
    <source>
        <dbReference type="Proteomes" id="UP000476064"/>
    </source>
</evidence>
<dbReference type="InterPro" id="IPR008844">
    <property type="entry name" value="Spore_GerAC-like"/>
</dbReference>
<accession>A0A6C0G836</accession>
<evidence type="ECO:0000256" key="6">
    <source>
        <dbReference type="ARBA" id="ARBA00023139"/>
    </source>
</evidence>
<name>A0A6C0G836_9BACL</name>
<dbReference type="PANTHER" id="PTHR35789">
    <property type="entry name" value="SPORE GERMINATION PROTEIN B3"/>
    <property type="match status" value="1"/>
</dbReference>
<evidence type="ECO:0000313" key="11">
    <source>
        <dbReference type="EMBL" id="QHT63917.1"/>
    </source>
</evidence>
<evidence type="ECO:0000256" key="3">
    <source>
        <dbReference type="ARBA" id="ARBA00022544"/>
    </source>
</evidence>
<dbReference type="AlphaFoldDB" id="A0A6C0G836"/>
<feature type="domain" description="Spore germination GerAC-like C-terminal" evidence="9">
    <location>
        <begin position="223"/>
        <end position="379"/>
    </location>
</feature>
<evidence type="ECO:0000256" key="7">
    <source>
        <dbReference type="ARBA" id="ARBA00023288"/>
    </source>
</evidence>
<dbReference type="Pfam" id="PF25198">
    <property type="entry name" value="Spore_GerAC_N"/>
    <property type="match status" value="1"/>
</dbReference>
<protein>
    <submittedName>
        <fullName evidence="11">Ger(X)C family spore germination protein</fullName>
    </submittedName>
</protein>
<evidence type="ECO:0000256" key="2">
    <source>
        <dbReference type="ARBA" id="ARBA00007886"/>
    </source>
</evidence>
<feature type="signal peptide" evidence="8">
    <location>
        <begin position="1"/>
        <end position="29"/>
    </location>
</feature>
<keyword evidence="4 8" id="KW-0732">Signal</keyword>
<dbReference type="Pfam" id="PF05504">
    <property type="entry name" value="Spore_GerAC"/>
    <property type="match status" value="1"/>
</dbReference>
<comment type="subcellular location">
    <subcellularLocation>
        <location evidence="1">Membrane</location>
        <topology evidence="1">Lipid-anchor</topology>
    </subcellularLocation>
</comment>
<dbReference type="EMBL" id="CP048209">
    <property type="protein sequence ID" value="QHT63917.1"/>
    <property type="molecule type" value="Genomic_DNA"/>
</dbReference>
<keyword evidence="5" id="KW-0472">Membrane</keyword>
<evidence type="ECO:0000259" key="10">
    <source>
        <dbReference type="Pfam" id="PF25198"/>
    </source>
</evidence>
<keyword evidence="12" id="KW-1185">Reference proteome</keyword>
<dbReference type="Proteomes" id="UP000476064">
    <property type="component" value="Chromosome"/>
</dbReference>
<dbReference type="KEGG" id="plyc:GXP70_13885"/>
<evidence type="ECO:0000259" key="9">
    <source>
        <dbReference type="Pfam" id="PF05504"/>
    </source>
</evidence>
<dbReference type="NCBIfam" id="TIGR02887">
    <property type="entry name" value="spore_ger_x_C"/>
    <property type="match status" value="1"/>
</dbReference>
<keyword evidence="6" id="KW-0564">Palmitate</keyword>
<dbReference type="GO" id="GO:0009847">
    <property type="term" value="P:spore germination"/>
    <property type="evidence" value="ECO:0007669"/>
    <property type="project" value="InterPro"/>
</dbReference>
<dbReference type="Gene3D" id="3.30.300.210">
    <property type="entry name" value="Nutrient germinant receptor protein C, domain 3"/>
    <property type="match status" value="1"/>
</dbReference>
<gene>
    <name evidence="11" type="ORF">GXP70_13885</name>
</gene>
<organism evidence="11 12">
    <name type="scientific">Paenibacillus lycopersici</name>
    <dbReference type="NCBI Taxonomy" id="2704462"/>
    <lineage>
        <taxon>Bacteria</taxon>
        <taxon>Bacillati</taxon>
        <taxon>Bacillota</taxon>
        <taxon>Bacilli</taxon>
        <taxon>Bacillales</taxon>
        <taxon>Paenibacillaceae</taxon>
        <taxon>Paenibacillus</taxon>
    </lineage>
</organism>
<keyword evidence="7" id="KW-0449">Lipoprotein</keyword>
<evidence type="ECO:0000256" key="4">
    <source>
        <dbReference type="ARBA" id="ARBA00022729"/>
    </source>
</evidence>
<comment type="similarity">
    <text evidence="2">Belongs to the GerABKC lipoprotein family.</text>
</comment>
<dbReference type="InterPro" id="IPR057336">
    <property type="entry name" value="GerAC_N"/>
</dbReference>
<proteinExistence type="inferred from homology"/>
<dbReference type="PANTHER" id="PTHR35789:SF1">
    <property type="entry name" value="SPORE GERMINATION PROTEIN B3"/>
    <property type="match status" value="1"/>
</dbReference>
<evidence type="ECO:0000256" key="5">
    <source>
        <dbReference type="ARBA" id="ARBA00023136"/>
    </source>
</evidence>
<evidence type="ECO:0000256" key="1">
    <source>
        <dbReference type="ARBA" id="ARBA00004635"/>
    </source>
</evidence>